<feature type="compositionally biased region" description="Polar residues" evidence="1">
    <location>
        <begin position="76"/>
        <end position="95"/>
    </location>
</feature>
<dbReference type="EMBL" id="JACXVP010000004">
    <property type="protein sequence ID" value="KAG5613494.1"/>
    <property type="molecule type" value="Genomic_DNA"/>
</dbReference>
<comment type="caution">
    <text evidence="2">The sequence shown here is derived from an EMBL/GenBank/DDBJ whole genome shotgun (WGS) entry which is preliminary data.</text>
</comment>
<dbReference type="Proteomes" id="UP000824120">
    <property type="component" value="Chromosome 4"/>
</dbReference>
<gene>
    <name evidence="2" type="ORF">H5410_024775</name>
</gene>
<sequence length="123" mass="14613">MAPLFHMTWKRILWNFCMKSEMETTYSLLTSGINGLPRTMELKKRSKTDLAKHLERRHSTNIGTQNSNKRKRPASKVQQQKSTTNEYKNPPSLQRYNFDFDDDMINRGCSKENLTKRELRKKM</sequence>
<evidence type="ECO:0000256" key="1">
    <source>
        <dbReference type="SAM" id="MobiDB-lite"/>
    </source>
</evidence>
<evidence type="ECO:0000313" key="3">
    <source>
        <dbReference type="Proteomes" id="UP000824120"/>
    </source>
</evidence>
<name>A0A9J5ZMX7_SOLCO</name>
<reference evidence="2 3" key="1">
    <citation type="submission" date="2020-09" db="EMBL/GenBank/DDBJ databases">
        <title>De no assembly of potato wild relative species, Solanum commersonii.</title>
        <authorList>
            <person name="Cho K."/>
        </authorList>
    </citation>
    <scope>NUCLEOTIDE SEQUENCE [LARGE SCALE GENOMIC DNA]</scope>
    <source>
        <strain evidence="2">LZ3.2</strain>
        <tissue evidence="2">Leaf</tissue>
    </source>
</reference>
<accession>A0A9J5ZMX7</accession>
<dbReference type="AlphaFoldDB" id="A0A9J5ZMX7"/>
<proteinExistence type="predicted"/>
<organism evidence="2 3">
    <name type="scientific">Solanum commersonii</name>
    <name type="common">Commerson's wild potato</name>
    <name type="synonym">Commerson's nightshade</name>
    <dbReference type="NCBI Taxonomy" id="4109"/>
    <lineage>
        <taxon>Eukaryota</taxon>
        <taxon>Viridiplantae</taxon>
        <taxon>Streptophyta</taxon>
        <taxon>Embryophyta</taxon>
        <taxon>Tracheophyta</taxon>
        <taxon>Spermatophyta</taxon>
        <taxon>Magnoliopsida</taxon>
        <taxon>eudicotyledons</taxon>
        <taxon>Gunneridae</taxon>
        <taxon>Pentapetalae</taxon>
        <taxon>asterids</taxon>
        <taxon>lamiids</taxon>
        <taxon>Solanales</taxon>
        <taxon>Solanaceae</taxon>
        <taxon>Solanoideae</taxon>
        <taxon>Solaneae</taxon>
        <taxon>Solanum</taxon>
    </lineage>
</organism>
<feature type="region of interest" description="Disordered" evidence="1">
    <location>
        <begin position="46"/>
        <end position="99"/>
    </location>
</feature>
<protein>
    <submittedName>
        <fullName evidence="2">Uncharacterized protein</fullName>
    </submittedName>
</protein>
<keyword evidence="3" id="KW-1185">Reference proteome</keyword>
<evidence type="ECO:0000313" key="2">
    <source>
        <dbReference type="EMBL" id="KAG5613494.1"/>
    </source>
</evidence>